<evidence type="ECO:0000256" key="5">
    <source>
        <dbReference type="ARBA" id="ARBA00022692"/>
    </source>
</evidence>
<evidence type="ECO:0000256" key="7">
    <source>
        <dbReference type="ARBA" id="ARBA00023034"/>
    </source>
</evidence>
<comment type="caution">
    <text evidence="12">The sequence shown here is derived from an EMBL/GenBank/DDBJ whole genome shotgun (WGS) entry which is preliminary data.</text>
</comment>
<accession>A0A3M7RK04</accession>
<feature type="transmembrane region" description="Helical" evidence="9">
    <location>
        <begin position="16"/>
        <end position="36"/>
    </location>
</feature>
<keyword evidence="13" id="KW-1185">Reference proteome</keyword>
<keyword evidence="4" id="KW-0879">Wnt signaling pathway</keyword>
<reference evidence="12 13" key="1">
    <citation type="journal article" date="2018" name="Sci. Rep.">
        <title>Genomic signatures of local adaptation to the degree of environmental predictability in rotifers.</title>
        <authorList>
            <person name="Franch-Gras L."/>
            <person name="Hahn C."/>
            <person name="Garcia-Roger E.M."/>
            <person name="Carmona M.J."/>
            <person name="Serra M."/>
            <person name="Gomez A."/>
        </authorList>
    </citation>
    <scope>NUCLEOTIDE SEQUENCE [LARGE SCALE GENOMIC DNA]</scope>
    <source>
        <strain evidence="12">HYR1</strain>
    </source>
</reference>
<dbReference type="Proteomes" id="UP000276133">
    <property type="component" value="Unassembled WGS sequence"/>
</dbReference>
<evidence type="ECO:0000259" key="10">
    <source>
        <dbReference type="Pfam" id="PF06664"/>
    </source>
</evidence>
<keyword evidence="6 9" id="KW-1133">Transmembrane helix</keyword>
<gene>
    <name evidence="12" type="ORF">BpHYR1_037643</name>
</gene>
<comment type="similarity">
    <text evidence="2">Belongs to the wntless family.</text>
</comment>
<feature type="non-terminal residue" evidence="12">
    <location>
        <position position="395"/>
    </location>
</feature>
<feature type="domain" description="Wntless-like transmembrane" evidence="10">
    <location>
        <begin position="257"/>
        <end position="359"/>
    </location>
</feature>
<dbReference type="Pfam" id="PF06664">
    <property type="entry name" value="WLS-like_TM"/>
    <property type="match status" value="1"/>
</dbReference>
<dbReference type="OrthoDB" id="5804250at2759"/>
<dbReference type="GO" id="GO:0016055">
    <property type="term" value="P:Wnt signaling pathway"/>
    <property type="evidence" value="ECO:0007669"/>
    <property type="project" value="UniProtKB-KW"/>
</dbReference>
<evidence type="ECO:0000256" key="4">
    <source>
        <dbReference type="ARBA" id="ARBA00022687"/>
    </source>
</evidence>
<keyword evidence="7" id="KW-0333">Golgi apparatus</keyword>
<dbReference type="PANTHER" id="PTHR13449">
    <property type="entry name" value="INTEGRAL MEMBRANE PROTEIN GPR177"/>
    <property type="match status" value="1"/>
</dbReference>
<dbReference type="GO" id="GO:0061355">
    <property type="term" value="P:Wnt protein secretion"/>
    <property type="evidence" value="ECO:0007669"/>
    <property type="project" value="TreeGrafter"/>
</dbReference>
<dbReference type="GO" id="GO:0017147">
    <property type="term" value="F:Wnt-protein binding"/>
    <property type="evidence" value="ECO:0007669"/>
    <property type="project" value="InterPro"/>
</dbReference>
<evidence type="ECO:0000256" key="6">
    <source>
        <dbReference type="ARBA" id="ARBA00022989"/>
    </source>
</evidence>
<feature type="transmembrane region" description="Helical" evidence="9">
    <location>
        <begin position="335"/>
        <end position="353"/>
    </location>
</feature>
<dbReference type="AlphaFoldDB" id="A0A3M7RK04"/>
<dbReference type="EMBL" id="REGN01003196">
    <property type="protein sequence ID" value="RNA23913.1"/>
    <property type="molecule type" value="Genomic_DNA"/>
</dbReference>
<evidence type="ECO:0000256" key="8">
    <source>
        <dbReference type="ARBA" id="ARBA00023136"/>
    </source>
</evidence>
<evidence type="ECO:0000259" key="11">
    <source>
        <dbReference type="Pfam" id="PF21883"/>
    </source>
</evidence>
<evidence type="ECO:0000256" key="2">
    <source>
        <dbReference type="ARBA" id="ARBA00008148"/>
    </source>
</evidence>
<comment type="subcellular location">
    <subcellularLocation>
        <location evidence="1">Golgi apparatus membrane</location>
        <topology evidence="1">Multi-pass membrane protein</topology>
    </subcellularLocation>
</comment>
<keyword evidence="8 9" id="KW-0472">Membrane</keyword>
<dbReference type="STRING" id="10195.A0A3M7RK04"/>
<feature type="domain" description="Wntless GOLD" evidence="11">
    <location>
        <begin position="59"/>
        <end position="223"/>
    </location>
</feature>
<evidence type="ECO:0000256" key="9">
    <source>
        <dbReference type="SAM" id="Phobius"/>
    </source>
</evidence>
<dbReference type="InterPro" id="IPR053936">
    <property type="entry name" value="WLS_GOLD"/>
</dbReference>
<dbReference type="PANTHER" id="PTHR13449:SF2">
    <property type="entry name" value="PROTEIN WNTLESS HOMOLOG"/>
    <property type="match status" value="1"/>
</dbReference>
<organism evidence="12 13">
    <name type="scientific">Brachionus plicatilis</name>
    <name type="common">Marine rotifer</name>
    <name type="synonym">Brachionus muelleri</name>
    <dbReference type="NCBI Taxonomy" id="10195"/>
    <lineage>
        <taxon>Eukaryota</taxon>
        <taxon>Metazoa</taxon>
        <taxon>Spiralia</taxon>
        <taxon>Gnathifera</taxon>
        <taxon>Rotifera</taxon>
        <taxon>Eurotatoria</taxon>
        <taxon>Monogononta</taxon>
        <taxon>Pseudotrocha</taxon>
        <taxon>Ploima</taxon>
        <taxon>Brachionidae</taxon>
        <taxon>Brachionus</taxon>
    </lineage>
</organism>
<dbReference type="GO" id="GO:0006886">
    <property type="term" value="P:intracellular protein transport"/>
    <property type="evidence" value="ECO:0007669"/>
    <property type="project" value="TreeGrafter"/>
</dbReference>
<evidence type="ECO:0000313" key="12">
    <source>
        <dbReference type="EMBL" id="RNA23913.1"/>
    </source>
</evidence>
<keyword evidence="5 9" id="KW-0812">Transmembrane</keyword>
<dbReference type="Pfam" id="PF21883">
    <property type="entry name" value="WLS_GOLD"/>
    <property type="match status" value="1"/>
</dbReference>
<feature type="transmembrane region" description="Helical" evidence="9">
    <location>
        <begin position="262"/>
        <end position="282"/>
    </location>
</feature>
<dbReference type="GO" id="GO:0000139">
    <property type="term" value="C:Golgi membrane"/>
    <property type="evidence" value="ECO:0007669"/>
    <property type="project" value="UniProtKB-SubCell"/>
</dbReference>
<feature type="transmembrane region" description="Helical" evidence="9">
    <location>
        <begin position="294"/>
        <end position="315"/>
    </location>
</feature>
<dbReference type="InterPro" id="IPR009551">
    <property type="entry name" value="Wntless"/>
</dbReference>
<sequence>MSGNGVILERLSGRKLSVLVATLFLAQILFFLLGALKFPHATHTETVEGIMCKDSNVFKRKKTEEFFYLRDFLGRPLSNCDRIEVDHHNNIILNTKQKEIVYAFQIPLPRDNQVLKLHRWFQTMSSILQLQVLFPLKLTNKLKNLDPNETAIEHSIPLDIRLAYRNTNDSDKTWHQMARSNIEKKFSCFKNPYSLDCDMVELFELGSVHHEFYAINIRLGESDIVQYMNFAESSKNLYLTSELPEVRLVLTFIYQTGGFTRMWFIMKTSVFPVVLFILIWFWNRIEKLNRKSNLLERILLALGTSICLLNLPVEWLTLIYDLKWMLLYTDLRQGIFYSTLFTFWLVFCGEHFVDENSMSSCPITGNVLVQLFNYYIPGIKKILYIQTISVGHKDL</sequence>
<evidence type="ECO:0000256" key="1">
    <source>
        <dbReference type="ARBA" id="ARBA00004653"/>
    </source>
</evidence>
<evidence type="ECO:0000256" key="3">
    <source>
        <dbReference type="ARBA" id="ARBA00022473"/>
    </source>
</evidence>
<evidence type="ECO:0000313" key="13">
    <source>
        <dbReference type="Proteomes" id="UP000276133"/>
    </source>
</evidence>
<dbReference type="InterPro" id="IPR047843">
    <property type="entry name" value="WLS-like_TM"/>
</dbReference>
<protein>
    <submittedName>
        <fullName evidence="12">Wntless</fullName>
    </submittedName>
</protein>
<proteinExistence type="inferred from homology"/>
<name>A0A3M7RK04_BRAPC</name>
<keyword evidence="3" id="KW-0217">Developmental protein</keyword>